<dbReference type="Gene3D" id="3.30.360.10">
    <property type="entry name" value="Dihydrodipicolinate Reductase, domain 2"/>
    <property type="match status" value="1"/>
</dbReference>
<dbReference type="SUPFAM" id="SSF51735">
    <property type="entry name" value="NAD(P)-binding Rossmann-fold domains"/>
    <property type="match status" value="1"/>
</dbReference>
<dbReference type="AlphaFoldDB" id="A0A444MUG9"/>
<feature type="domain" description="GFO/IDH/MocA-like oxidoreductase" evidence="3">
    <location>
        <begin position="134"/>
        <end position="260"/>
    </location>
</feature>
<evidence type="ECO:0000313" key="4">
    <source>
        <dbReference type="EMBL" id="RWY57251.1"/>
    </source>
</evidence>
<accession>A0A444MUG9</accession>
<protein>
    <submittedName>
        <fullName evidence="4">Gfo/Idh/MocA family oxidoreductase</fullName>
    </submittedName>
</protein>
<proteinExistence type="predicted"/>
<dbReference type="GO" id="GO:0016491">
    <property type="term" value="F:oxidoreductase activity"/>
    <property type="evidence" value="ECO:0007669"/>
    <property type="project" value="UniProtKB-KW"/>
</dbReference>
<feature type="domain" description="Gfo/Idh/MocA-like oxidoreductase N-terminal" evidence="2">
    <location>
        <begin position="6"/>
        <end position="126"/>
    </location>
</feature>
<evidence type="ECO:0000259" key="3">
    <source>
        <dbReference type="Pfam" id="PF22725"/>
    </source>
</evidence>
<dbReference type="InterPro" id="IPR036291">
    <property type="entry name" value="NAD(P)-bd_dom_sf"/>
</dbReference>
<dbReference type="PANTHER" id="PTHR43818">
    <property type="entry name" value="BCDNA.GH03377"/>
    <property type="match status" value="1"/>
</dbReference>
<dbReference type="GO" id="GO:0000166">
    <property type="term" value="F:nucleotide binding"/>
    <property type="evidence" value="ECO:0007669"/>
    <property type="project" value="InterPro"/>
</dbReference>
<keyword evidence="1" id="KW-0560">Oxidoreductase</keyword>
<organism evidence="4 5">
    <name type="scientific">Mucilaginibacter gilvus</name>
    <dbReference type="NCBI Taxonomy" id="2305909"/>
    <lineage>
        <taxon>Bacteria</taxon>
        <taxon>Pseudomonadati</taxon>
        <taxon>Bacteroidota</taxon>
        <taxon>Sphingobacteriia</taxon>
        <taxon>Sphingobacteriales</taxon>
        <taxon>Sphingobacteriaceae</taxon>
        <taxon>Mucilaginibacter</taxon>
    </lineage>
</organism>
<comment type="caution">
    <text evidence="4">The sequence shown here is derived from an EMBL/GenBank/DDBJ whole genome shotgun (WGS) entry which is preliminary data.</text>
</comment>
<evidence type="ECO:0000313" key="5">
    <source>
        <dbReference type="Proteomes" id="UP000286701"/>
    </source>
</evidence>
<dbReference type="OrthoDB" id="9795543at2"/>
<keyword evidence="5" id="KW-1185">Reference proteome</keyword>
<dbReference type="InterPro" id="IPR055170">
    <property type="entry name" value="GFO_IDH_MocA-like_dom"/>
</dbReference>
<dbReference type="RefSeq" id="WP_128531757.1">
    <property type="nucleotide sequence ID" value="NZ_SBIW01000001.1"/>
</dbReference>
<name>A0A444MUG9_9SPHI</name>
<dbReference type="Pfam" id="PF22725">
    <property type="entry name" value="GFO_IDH_MocA_C3"/>
    <property type="match status" value="1"/>
</dbReference>
<dbReference type="Pfam" id="PF01408">
    <property type="entry name" value="GFO_IDH_MocA"/>
    <property type="match status" value="1"/>
</dbReference>
<dbReference type="EMBL" id="SBIW01000001">
    <property type="protein sequence ID" value="RWY57251.1"/>
    <property type="molecule type" value="Genomic_DNA"/>
</dbReference>
<evidence type="ECO:0000256" key="1">
    <source>
        <dbReference type="ARBA" id="ARBA00023002"/>
    </source>
</evidence>
<gene>
    <name evidence="4" type="ORF">EPL05_01590</name>
</gene>
<sequence>MESQKIKWGIIGCGDVTELKSGQAYNKITDSSLVAVMRRDAEKAADYARRHNVGKWYSDAELLMDDPEVNAVSIATPPSSHLDYAKRAIAKGLNVYVEKPVTRNAAEAEAMAEAVMESGAKLTVAHYRRALPMFLYVKSLLENNAVGDVRTVQIRMWQNREPKVPTYPGINWRLDPEVSGGGYFHDLAPHQLDLMLYFFGEPEHYNGYSLNQANTSPADDHVAGLIVFKNKVVVNGSWSFNVAESETADTCEIIGTKGKITFPFFGAFVTLKTETEEETTNFTHPMHIQQPMIEKIVAFFKDEGPNPCTIDEAVVLMKIIDSFTGK</sequence>
<evidence type="ECO:0000259" key="2">
    <source>
        <dbReference type="Pfam" id="PF01408"/>
    </source>
</evidence>
<dbReference type="Proteomes" id="UP000286701">
    <property type="component" value="Unassembled WGS sequence"/>
</dbReference>
<reference evidence="4 5" key="1">
    <citation type="submission" date="2019-01" db="EMBL/GenBank/DDBJ databases">
        <title>Mucilaginibacter antarcticum sp. nov., isolated from antarctic soil.</title>
        <authorList>
            <person name="Yan Y.-Q."/>
            <person name="Du Z.-J."/>
        </authorList>
    </citation>
    <scope>NUCLEOTIDE SEQUENCE [LARGE SCALE GENOMIC DNA]</scope>
    <source>
        <strain evidence="4 5">F01003</strain>
    </source>
</reference>
<dbReference type="InterPro" id="IPR050463">
    <property type="entry name" value="Gfo/Idh/MocA_oxidrdct_glycsds"/>
</dbReference>
<dbReference type="PANTHER" id="PTHR43818:SF11">
    <property type="entry name" value="BCDNA.GH03377"/>
    <property type="match status" value="1"/>
</dbReference>
<dbReference type="SUPFAM" id="SSF55347">
    <property type="entry name" value="Glyceraldehyde-3-phosphate dehydrogenase-like, C-terminal domain"/>
    <property type="match status" value="1"/>
</dbReference>
<dbReference type="Gene3D" id="3.40.50.720">
    <property type="entry name" value="NAD(P)-binding Rossmann-like Domain"/>
    <property type="match status" value="1"/>
</dbReference>
<dbReference type="InterPro" id="IPR000683">
    <property type="entry name" value="Gfo/Idh/MocA-like_OxRdtase_N"/>
</dbReference>